<evidence type="ECO:0000313" key="2">
    <source>
        <dbReference type="RefSeq" id="XP_022236777.1"/>
    </source>
</evidence>
<organism evidence="1 2">
    <name type="scientific">Limulus polyphemus</name>
    <name type="common">Atlantic horseshoe crab</name>
    <dbReference type="NCBI Taxonomy" id="6850"/>
    <lineage>
        <taxon>Eukaryota</taxon>
        <taxon>Metazoa</taxon>
        <taxon>Ecdysozoa</taxon>
        <taxon>Arthropoda</taxon>
        <taxon>Chelicerata</taxon>
        <taxon>Merostomata</taxon>
        <taxon>Xiphosura</taxon>
        <taxon>Limulidae</taxon>
        <taxon>Limulus</taxon>
    </lineage>
</organism>
<dbReference type="Proteomes" id="UP000694941">
    <property type="component" value="Unplaced"/>
</dbReference>
<dbReference type="InterPro" id="IPR040144">
    <property type="entry name" value="RAP1GDS1"/>
</dbReference>
<name>A0ABM1RZH2_LIMPO</name>
<sequence length="128" mass="14342">LRHCVTDKLQGLRHCVTDKLQDEVKLQLAELGFCERLLKLMQKCQEGAYNGESYNILKTVCDLIILILTGDDSMEKLYNGGTTEVYKKTMAWITSDDENLQIGGALAAGNFARKDDPCIQILMILSDL</sequence>
<dbReference type="RefSeq" id="XP_022236777.1">
    <property type="nucleotide sequence ID" value="XM_022381069.1"/>
</dbReference>
<protein>
    <submittedName>
        <fullName evidence="2">Rap1 GTPase-GDP dissociation stimulator 1-like</fullName>
    </submittedName>
</protein>
<feature type="non-terminal residue" evidence="2">
    <location>
        <position position="1"/>
    </location>
</feature>
<accession>A0ABM1RZH2</accession>
<gene>
    <name evidence="2" type="primary">LOC111084328</name>
</gene>
<dbReference type="PANTHER" id="PTHR10957">
    <property type="entry name" value="RAP1 GTPASE-GDP DISSOCIATION STIMULATOR 1"/>
    <property type="match status" value="1"/>
</dbReference>
<evidence type="ECO:0000313" key="1">
    <source>
        <dbReference type="Proteomes" id="UP000694941"/>
    </source>
</evidence>
<dbReference type="GeneID" id="111084328"/>
<proteinExistence type="predicted"/>
<reference evidence="2" key="1">
    <citation type="submission" date="2025-08" db="UniProtKB">
        <authorList>
            <consortium name="RefSeq"/>
        </authorList>
    </citation>
    <scope>IDENTIFICATION</scope>
    <source>
        <tissue evidence="2">Muscle</tissue>
    </source>
</reference>
<keyword evidence="1" id="KW-1185">Reference proteome</keyword>